<evidence type="ECO:0000313" key="3">
    <source>
        <dbReference type="EMBL" id="EMA47135.1"/>
    </source>
</evidence>
<dbReference type="RefSeq" id="WP_006671062.1">
    <property type="nucleotide sequence ID" value="NZ_AOMA01000003.1"/>
</dbReference>
<dbReference type="OrthoDB" id="340775at2157"/>
<feature type="region of interest" description="Disordered" evidence="1">
    <location>
        <begin position="1"/>
        <end position="34"/>
    </location>
</feature>
<evidence type="ECO:0000256" key="2">
    <source>
        <dbReference type="SAM" id="Phobius"/>
    </source>
</evidence>
<dbReference type="EMBL" id="AOMA01000003">
    <property type="protein sequence ID" value="EMA47135.1"/>
    <property type="molecule type" value="Genomic_DNA"/>
</dbReference>
<organism evidence="3 4">
    <name type="scientific">Halobiforma nitratireducens JCM 10879</name>
    <dbReference type="NCBI Taxonomy" id="1227454"/>
    <lineage>
        <taxon>Archaea</taxon>
        <taxon>Methanobacteriati</taxon>
        <taxon>Methanobacteriota</taxon>
        <taxon>Stenosarchaea group</taxon>
        <taxon>Halobacteria</taxon>
        <taxon>Halobacteriales</taxon>
        <taxon>Natrialbaceae</taxon>
        <taxon>Halobiforma</taxon>
    </lineage>
</organism>
<dbReference type="Proteomes" id="UP000011607">
    <property type="component" value="Unassembled WGS sequence"/>
</dbReference>
<dbReference type="eggNOG" id="arCOG07497">
    <property type="taxonomic scope" value="Archaea"/>
</dbReference>
<dbReference type="AlphaFoldDB" id="M0MRQ2"/>
<feature type="compositionally biased region" description="Polar residues" evidence="1">
    <location>
        <begin position="1"/>
        <end position="30"/>
    </location>
</feature>
<reference evidence="3 4" key="1">
    <citation type="journal article" date="2014" name="PLoS Genet.">
        <title>Phylogenetically driven sequencing of extremely halophilic archaea reveals strategies for static and dynamic osmo-response.</title>
        <authorList>
            <person name="Becker E.A."/>
            <person name="Seitzer P.M."/>
            <person name="Tritt A."/>
            <person name="Larsen D."/>
            <person name="Krusor M."/>
            <person name="Yao A.I."/>
            <person name="Wu D."/>
            <person name="Madern D."/>
            <person name="Eisen J.A."/>
            <person name="Darling A.E."/>
            <person name="Facciotti M.T."/>
        </authorList>
    </citation>
    <scope>NUCLEOTIDE SEQUENCE [LARGE SCALE GENOMIC DNA]</scope>
    <source>
        <strain evidence="3 4">JCM 10879</strain>
    </source>
</reference>
<gene>
    <name evidence="3" type="ORF">C446_00430</name>
</gene>
<keyword evidence="2" id="KW-0472">Membrane</keyword>
<evidence type="ECO:0000256" key="1">
    <source>
        <dbReference type="SAM" id="MobiDB-lite"/>
    </source>
</evidence>
<feature type="transmembrane region" description="Helical" evidence="2">
    <location>
        <begin position="50"/>
        <end position="70"/>
    </location>
</feature>
<dbReference type="Pfam" id="PF26071">
    <property type="entry name" value="DUF8028"/>
    <property type="match status" value="1"/>
</dbReference>
<accession>M0MRQ2</accession>
<proteinExistence type="predicted"/>
<name>M0MRQ2_9EURY</name>
<protein>
    <submittedName>
        <fullName evidence="3">Uncharacterized protein</fullName>
    </submittedName>
</protein>
<dbReference type="InterPro" id="IPR058341">
    <property type="entry name" value="DUF8028"/>
</dbReference>
<feature type="transmembrane region" description="Helical" evidence="2">
    <location>
        <begin position="76"/>
        <end position="93"/>
    </location>
</feature>
<sequence>MAESSSGRDGTASPPASDTLGDSKTESSASGGRGRLERLLPGLAKPIRKAGFWGAILLPFVYAPLLFVGLSTWIEAVVFLALVVLNLFALYVGHSHRR</sequence>
<keyword evidence="4" id="KW-1185">Reference proteome</keyword>
<evidence type="ECO:0000313" key="4">
    <source>
        <dbReference type="Proteomes" id="UP000011607"/>
    </source>
</evidence>
<keyword evidence="2" id="KW-1133">Transmembrane helix</keyword>
<keyword evidence="2" id="KW-0812">Transmembrane</keyword>
<comment type="caution">
    <text evidence="3">The sequence shown here is derived from an EMBL/GenBank/DDBJ whole genome shotgun (WGS) entry which is preliminary data.</text>
</comment>